<evidence type="ECO:0000313" key="1">
    <source>
        <dbReference type="EMBL" id="KAB0290015.1"/>
    </source>
</evidence>
<accession>A0A066UKG2</accession>
<dbReference type="Proteomes" id="UP000326687">
    <property type="component" value="Unassembled WGS sequence"/>
</dbReference>
<evidence type="ECO:0000313" key="2">
    <source>
        <dbReference type="EMBL" id="KAB0303376.1"/>
    </source>
</evidence>
<proteinExistence type="predicted"/>
<dbReference type="RefSeq" id="WP_032552154.1">
    <property type="nucleotide sequence ID" value="NZ_BTGL01000001.1"/>
</dbReference>
<dbReference type="AlphaFoldDB" id="A0A066UKG2"/>
<sequence>MSDGSFTQKRQYYRLKYPKGARPIMRIKDELFQVSEVSEKGVRVMTRNVSHFYRGLSMAGTLDLHDEKRVDVSGAVLRFDGNEVIIQLSRGPSFKDMVSEQRHIRQRYPAFFASLRAA</sequence>
<reference evidence="2 5" key="2">
    <citation type="submission" date="2019-09" db="EMBL/GenBank/DDBJ databases">
        <title>Vibrio Fortis S7-72.</title>
        <authorList>
            <person name="Das S.K."/>
        </authorList>
    </citation>
    <scope>NUCLEOTIDE SEQUENCE [LARGE SCALE GENOMIC DNA]</scope>
    <source>
        <strain evidence="2 5">S7-72</strain>
    </source>
</reference>
<dbReference type="EMBL" id="VWSE01000003">
    <property type="protein sequence ID" value="KAB0290015.1"/>
    <property type="molecule type" value="Genomic_DNA"/>
</dbReference>
<evidence type="ECO:0000313" key="3">
    <source>
        <dbReference type="EMBL" id="KDN27941.1"/>
    </source>
</evidence>
<dbReference type="EMBL" id="VXDD01000001">
    <property type="protein sequence ID" value="KAB0303376.1"/>
    <property type="molecule type" value="Genomic_DNA"/>
</dbReference>
<dbReference type="Proteomes" id="UP000027219">
    <property type="component" value="Unassembled WGS sequence"/>
</dbReference>
<dbReference type="OrthoDB" id="5894630at2"/>
<evidence type="ECO:0000313" key="5">
    <source>
        <dbReference type="Proteomes" id="UP000326687"/>
    </source>
</evidence>
<reference evidence="3 4" key="1">
    <citation type="submission" date="2014-02" db="EMBL/GenBank/DDBJ databases">
        <title>Vibrio fortis Dalian14 Genome Sequencing.</title>
        <authorList>
            <person name="Wang Y."/>
            <person name="Song L."/>
            <person name="Liu G."/>
            <person name="Ding J."/>
        </authorList>
    </citation>
    <scope>NUCLEOTIDE SEQUENCE [LARGE SCALE GENOMIC DNA]</scope>
    <source>
        <strain evidence="3 4">Dalian14</strain>
    </source>
</reference>
<gene>
    <name evidence="1" type="ORF">F2P58_03520</name>
    <name evidence="2" type="ORF">F2Z80_05080</name>
    <name evidence="3" type="ORF">VFDL14_02870</name>
</gene>
<evidence type="ECO:0000313" key="4">
    <source>
        <dbReference type="Proteomes" id="UP000027219"/>
    </source>
</evidence>
<dbReference type="EMBL" id="JFFR01000025">
    <property type="protein sequence ID" value="KDN27941.1"/>
    <property type="molecule type" value="Genomic_DNA"/>
</dbReference>
<keyword evidence="4" id="KW-1185">Reference proteome</keyword>
<dbReference type="Proteomes" id="UP000326789">
    <property type="component" value="Unassembled WGS sequence"/>
</dbReference>
<name>A0A066UKG2_9VIBR</name>
<reference evidence="1 6" key="3">
    <citation type="submission" date="2019-09" db="EMBL/GenBank/DDBJ databases">
        <title>Whole genome sequence of Vibrio fortis.</title>
        <authorList>
            <person name="Das S.K."/>
        </authorList>
    </citation>
    <scope>NUCLEOTIDE SEQUENCE [LARGE SCALE GENOMIC DNA]</scope>
    <source>
        <strain evidence="1 6">AN60</strain>
    </source>
</reference>
<evidence type="ECO:0000313" key="6">
    <source>
        <dbReference type="Proteomes" id="UP000326789"/>
    </source>
</evidence>
<organism evidence="3 4">
    <name type="scientific">Vibrio fortis</name>
    <dbReference type="NCBI Taxonomy" id="212667"/>
    <lineage>
        <taxon>Bacteria</taxon>
        <taxon>Pseudomonadati</taxon>
        <taxon>Pseudomonadota</taxon>
        <taxon>Gammaproteobacteria</taxon>
        <taxon>Vibrionales</taxon>
        <taxon>Vibrionaceae</taxon>
        <taxon>Vibrio</taxon>
    </lineage>
</organism>
<protein>
    <submittedName>
        <fullName evidence="3">Peptide chain release factor A</fullName>
    </submittedName>
    <submittedName>
        <fullName evidence="1">PilZ domain-containing protein</fullName>
    </submittedName>
</protein>
<comment type="caution">
    <text evidence="3">The sequence shown here is derived from an EMBL/GenBank/DDBJ whole genome shotgun (WGS) entry which is preliminary data.</text>
</comment>